<dbReference type="RefSeq" id="WP_221024421.1">
    <property type="nucleotide sequence ID" value="NZ_JAIEZQ010000001.1"/>
</dbReference>
<gene>
    <name evidence="1" type="ORF">K1X13_08140</name>
</gene>
<dbReference type="Proteomes" id="UP000754710">
    <property type="component" value="Unassembled WGS sequence"/>
</dbReference>
<comment type="caution">
    <text evidence="1">The sequence shown here is derived from an EMBL/GenBank/DDBJ whole genome shotgun (WGS) entry which is preliminary data.</text>
</comment>
<reference evidence="1 2" key="1">
    <citation type="submission" date="2021-08" db="EMBL/GenBank/DDBJ databases">
        <title>Nocardioides bacterium WL0053 sp. nov., isolated from the sediment.</title>
        <authorList>
            <person name="Wang L."/>
            <person name="Zhang D."/>
            <person name="Zhang A."/>
        </authorList>
    </citation>
    <scope>NUCLEOTIDE SEQUENCE [LARGE SCALE GENOMIC DNA]</scope>
    <source>
        <strain evidence="1 2">WL0053</strain>
    </source>
</reference>
<protein>
    <submittedName>
        <fullName evidence="1">Uncharacterized protein</fullName>
    </submittedName>
</protein>
<proteinExistence type="predicted"/>
<evidence type="ECO:0000313" key="1">
    <source>
        <dbReference type="EMBL" id="MBY9074786.1"/>
    </source>
</evidence>
<sequence length="237" mass="25541">MSDREIVATCMRKENVLHLDARGRSVSEEAALRLLGEPRLMTTAATDLRTEATLLSDDGGFWGRCQFANRPEAGVKNAMGVFATDVSRGAEPAGNAAHEQVVATHEGDGEATPQLEVPCLGYLSDGDRAATDARCPEFTMYWNDRRPAEVAAVRIVTPDGVSTWADVRRGYLSFAYTGDMTPRLAAQVARGDEPGARRVVFYDEAGEVLVDDRDPGQVPADGGLSILDFPSLAGWLP</sequence>
<evidence type="ECO:0000313" key="2">
    <source>
        <dbReference type="Proteomes" id="UP000754710"/>
    </source>
</evidence>
<keyword evidence="2" id="KW-1185">Reference proteome</keyword>
<name>A0ABS7RJ69_9ACTN</name>
<organism evidence="1 2">
    <name type="scientific">Nocardioides jiangsuensis</name>
    <dbReference type="NCBI Taxonomy" id="2866161"/>
    <lineage>
        <taxon>Bacteria</taxon>
        <taxon>Bacillati</taxon>
        <taxon>Actinomycetota</taxon>
        <taxon>Actinomycetes</taxon>
        <taxon>Propionibacteriales</taxon>
        <taxon>Nocardioidaceae</taxon>
        <taxon>Nocardioides</taxon>
    </lineage>
</organism>
<dbReference type="EMBL" id="JAIEZQ010000001">
    <property type="protein sequence ID" value="MBY9074786.1"/>
    <property type="molecule type" value="Genomic_DNA"/>
</dbReference>
<accession>A0ABS7RJ69</accession>